<evidence type="ECO:0000313" key="7">
    <source>
        <dbReference type="Proteomes" id="UP000657006"/>
    </source>
</evidence>
<dbReference type="PANTHER" id="PTHR11228:SF34">
    <property type="entry name" value="TUNGSTEN-CONTAINING ALDEHYDE FERREDOXIN OXIDOREDUCTASE COFACTOR MODIFYING PROTEIN"/>
    <property type="match status" value="1"/>
</dbReference>
<dbReference type="InterPro" id="IPR050377">
    <property type="entry name" value="Radical_SAM_PqqE_MftC-like"/>
</dbReference>
<dbReference type="Pfam" id="PF04055">
    <property type="entry name" value="Radical_SAM"/>
    <property type="match status" value="1"/>
</dbReference>
<keyword evidence="1" id="KW-0949">S-adenosyl-L-methionine</keyword>
<evidence type="ECO:0000256" key="1">
    <source>
        <dbReference type="ARBA" id="ARBA00022691"/>
    </source>
</evidence>
<dbReference type="SFLD" id="SFLDS00029">
    <property type="entry name" value="Radical_SAM"/>
    <property type="match status" value="1"/>
</dbReference>
<dbReference type="Proteomes" id="UP000657006">
    <property type="component" value="Unassembled WGS sequence"/>
</dbReference>
<keyword evidence="2" id="KW-0479">Metal-binding</keyword>
<dbReference type="InterPro" id="IPR013785">
    <property type="entry name" value="Aldolase_TIM"/>
</dbReference>
<dbReference type="GO" id="GO:0051536">
    <property type="term" value="F:iron-sulfur cluster binding"/>
    <property type="evidence" value="ECO:0007669"/>
    <property type="project" value="UniProtKB-KW"/>
</dbReference>
<evidence type="ECO:0000256" key="2">
    <source>
        <dbReference type="ARBA" id="ARBA00022723"/>
    </source>
</evidence>
<keyword evidence="4" id="KW-0411">Iron-sulfur</keyword>
<feature type="domain" description="Radical SAM core" evidence="5">
    <location>
        <begin position="7"/>
        <end position="140"/>
    </location>
</feature>
<dbReference type="InterPro" id="IPR007197">
    <property type="entry name" value="rSAM"/>
</dbReference>
<dbReference type="AlphaFoldDB" id="A0A926DXA5"/>
<sequence>MKTLKINLLYRCTAKCSHCRFFCENESEVVTPDFETPYAVAKGLKENFGLDMAVILGGEPTLFRDETIQLIQRIHALGVRTRLETNAWWAESYEKALDLVSALKETKTDVMLSLDAFHEPFVPARYVANAVKACIDAGIRYNLEVPYLDPVHKEHALDKRTESLVNQLCAEFDTEIPQYEGGILFIGRAADEFGDLFAQNRGVPTEPCTKVPWWGDSDIETLDLLILEPGGYITKGCGIAIGNVHDQDLKEMLVQYNAQNHPIFKILLTEGPLGLAKLAEQYGYKIKDQYADKCHLCQEARRILKPYYDDILKPDQHYTTHCH</sequence>
<dbReference type="EMBL" id="JACRSQ010000048">
    <property type="protein sequence ID" value="MBC8545129.1"/>
    <property type="molecule type" value="Genomic_DNA"/>
</dbReference>
<evidence type="ECO:0000259" key="5">
    <source>
        <dbReference type="Pfam" id="PF04055"/>
    </source>
</evidence>
<dbReference type="Gene3D" id="3.20.20.70">
    <property type="entry name" value="Aldolase class I"/>
    <property type="match status" value="1"/>
</dbReference>
<protein>
    <submittedName>
        <fullName evidence="6">Radical SAM protein</fullName>
    </submittedName>
</protein>
<dbReference type="CDD" id="cd01335">
    <property type="entry name" value="Radical_SAM"/>
    <property type="match status" value="1"/>
</dbReference>
<proteinExistence type="predicted"/>
<dbReference type="GO" id="GO:0046872">
    <property type="term" value="F:metal ion binding"/>
    <property type="evidence" value="ECO:0007669"/>
    <property type="project" value="UniProtKB-KW"/>
</dbReference>
<dbReference type="InterPro" id="IPR058240">
    <property type="entry name" value="rSAM_sf"/>
</dbReference>
<organism evidence="6 7">
    <name type="scientific">Bianquea renquensis</name>
    <dbReference type="NCBI Taxonomy" id="2763661"/>
    <lineage>
        <taxon>Bacteria</taxon>
        <taxon>Bacillati</taxon>
        <taxon>Bacillota</taxon>
        <taxon>Clostridia</taxon>
        <taxon>Eubacteriales</taxon>
        <taxon>Bianqueaceae</taxon>
        <taxon>Bianquea</taxon>
    </lineage>
</organism>
<dbReference type="GO" id="GO:0003824">
    <property type="term" value="F:catalytic activity"/>
    <property type="evidence" value="ECO:0007669"/>
    <property type="project" value="InterPro"/>
</dbReference>
<keyword evidence="7" id="KW-1185">Reference proteome</keyword>
<dbReference type="PANTHER" id="PTHR11228">
    <property type="entry name" value="RADICAL SAM DOMAIN PROTEIN"/>
    <property type="match status" value="1"/>
</dbReference>
<keyword evidence="3" id="KW-0408">Iron</keyword>
<dbReference type="RefSeq" id="WP_177719210.1">
    <property type="nucleotide sequence ID" value="NZ_JACRSQ010000048.1"/>
</dbReference>
<reference evidence="6" key="1">
    <citation type="submission" date="2020-08" db="EMBL/GenBank/DDBJ databases">
        <title>Genome public.</title>
        <authorList>
            <person name="Liu C."/>
            <person name="Sun Q."/>
        </authorList>
    </citation>
    <scope>NUCLEOTIDE SEQUENCE</scope>
    <source>
        <strain evidence="6">NSJ-32</strain>
    </source>
</reference>
<gene>
    <name evidence="6" type="ORF">H8730_16440</name>
</gene>
<evidence type="ECO:0000256" key="4">
    <source>
        <dbReference type="ARBA" id="ARBA00023014"/>
    </source>
</evidence>
<evidence type="ECO:0000256" key="3">
    <source>
        <dbReference type="ARBA" id="ARBA00023004"/>
    </source>
</evidence>
<comment type="caution">
    <text evidence="6">The sequence shown here is derived from an EMBL/GenBank/DDBJ whole genome shotgun (WGS) entry which is preliminary data.</text>
</comment>
<accession>A0A926DXA5</accession>
<evidence type="ECO:0000313" key="6">
    <source>
        <dbReference type="EMBL" id="MBC8545129.1"/>
    </source>
</evidence>
<dbReference type="SUPFAM" id="SSF102114">
    <property type="entry name" value="Radical SAM enzymes"/>
    <property type="match status" value="1"/>
</dbReference>
<name>A0A926DXA5_9FIRM</name>